<protein>
    <recommendedName>
        <fullName evidence="3">DUF4249 domain-containing protein</fullName>
    </recommendedName>
</protein>
<reference evidence="1 2" key="1">
    <citation type="submission" date="2021-05" db="EMBL/GenBank/DDBJ databases">
        <title>Comparative genomic studies on the polysaccharide-degrading batcterial strains of the Flammeovirga genus.</title>
        <authorList>
            <person name="Zewei F."/>
            <person name="Zheng Z."/>
            <person name="Yu L."/>
            <person name="Ruyue G."/>
            <person name="Yanhong M."/>
            <person name="Yuanyuan C."/>
            <person name="Jingyan G."/>
            <person name="Wenjun H."/>
        </authorList>
    </citation>
    <scope>NUCLEOTIDE SEQUENCE [LARGE SCALE GENOMIC DNA]</scope>
    <source>
        <strain evidence="1 2">YS10</strain>
        <plasmid evidence="1 2">p1</plasmid>
    </source>
</reference>
<dbReference type="RefSeq" id="WP_144077180.1">
    <property type="nucleotide sequence ID" value="NZ_CP076130.1"/>
</dbReference>
<evidence type="ECO:0008006" key="3">
    <source>
        <dbReference type="Google" id="ProtNLM"/>
    </source>
</evidence>
<proteinExistence type="predicted"/>
<name>A0ABX8H474_9BACT</name>
<gene>
    <name evidence="1" type="ORF">KM029_25230</name>
</gene>
<evidence type="ECO:0000313" key="1">
    <source>
        <dbReference type="EMBL" id="QWG10689.1"/>
    </source>
</evidence>
<sequence>MKINKYITSFGLFVALLSCNKDNEPKPDNDIQITQNKTTSEDKAKITINVDEFIKINTVEYKLNNSNLLNIDVSTEVIKSLTENVQKAEIIVSINKKLKEKGATQYTKTITIDQVKKFDYEIKAGKEEKYFVSAIITDKNGDRHYGTETEYKVPTTIDKDQRIAKIKSTMIIGRNTSMVLYSPAVFIGEKPTEFIVEYSKKSDFSGSVKKKINDQINSGEFAVMLSIDKLDPASKYYLRFTTTFADGKTSTSDVTSFETTNKYKIGQIYGIDGNTYAQFLVFSTNPSTQTGKVVRIQNATSSDDWKKGNVDIVIKGKTYALSRPSVKDLEELKNVEDTDSKYWLGLSTTLFSEKLEDKFYATSEEDPTDSSKTIEYNPFTKKSRSVAKKLASGTRNERYILEVK</sequence>
<keyword evidence="1" id="KW-0614">Plasmid</keyword>
<evidence type="ECO:0000313" key="2">
    <source>
        <dbReference type="Proteomes" id="UP000682802"/>
    </source>
</evidence>
<geneLocation type="plasmid" evidence="1 2">
    <name>p1</name>
</geneLocation>
<dbReference type="EMBL" id="CP076130">
    <property type="protein sequence ID" value="QWG10689.1"/>
    <property type="molecule type" value="Genomic_DNA"/>
</dbReference>
<dbReference type="Proteomes" id="UP000682802">
    <property type="component" value="Plasmid p1"/>
</dbReference>
<accession>A0ABX8H474</accession>
<keyword evidence="2" id="KW-1185">Reference proteome</keyword>
<organism evidence="1 2">
    <name type="scientific">Flammeovirga kamogawensis</name>
    <dbReference type="NCBI Taxonomy" id="373891"/>
    <lineage>
        <taxon>Bacteria</taxon>
        <taxon>Pseudomonadati</taxon>
        <taxon>Bacteroidota</taxon>
        <taxon>Cytophagia</taxon>
        <taxon>Cytophagales</taxon>
        <taxon>Flammeovirgaceae</taxon>
        <taxon>Flammeovirga</taxon>
    </lineage>
</organism>
<dbReference type="PROSITE" id="PS51257">
    <property type="entry name" value="PROKAR_LIPOPROTEIN"/>
    <property type="match status" value="1"/>
</dbReference>